<keyword evidence="3" id="KW-0560">Oxidoreductase</keyword>
<evidence type="ECO:0000259" key="4">
    <source>
        <dbReference type="Pfam" id="PF01494"/>
    </source>
</evidence>
<dbReference type="Gene3D" id="3.50.50.60">
    <property type="entry name" value="FAD/NAD(P)-binding domain"/>
    <property type="match status" value="2"/>
</dbReference>
<dbReference type="EMBL" id="JAWDJX010000015">
    <property type="protein sequence ID" value="KAK3053697.1"/>
    <property type="molecule type" value="Genomic_DNA"/>
</dbReference>
<dbReference type="Proteomes" id="UP001271007">
    <property type="component" value="Unassembled WGS sequence"/>
</dbReference>
<gene>
    <name evidence="5" type="ORF">LTR09_005441</name>
</gene>
<feature type="domain" description="FAD-binding" evidence="4">
    <location>
        <begin position="5"/>
        <end position="204"/>
    </location>
</feature>
<evidence type="ECO:0000313" key="5">
    <source>
        <dbReference type="EMBL" id="KAK3053697.1"/>
    </source>
</evidence>
<dbReference type="InterPro" id="IPR002938">
    <property type="entry name" value="FAD-bd"/>
</dbReference>
<evidence type="ECO:0000313" key="6">
    <source>
        <dbReference type="Proteomes" id="UP001271007"/>
    </source>
</evidence>
<dbReference type="AlphaFoldDB" id="A0AAJ0GCB2"/>
<keyword evidence="6" id="KW-1185">Reference proteome</keyword>
<dbReference type="Pfam" id="PF01494">
    <property type="entry name" value="FAD_binding_3"/>
    <property type="match status" value="1"/>
</dbReference>
<dbReference type="InterPro" id="IPR036188">
    <property type="entry name" value="FAD/NAD-bd_sf"/>
</dbReference>
<evidence type="ECO:0000256" key="1">
    <source>
        <dbReference type="ARBA" id="ARBA00022630"/>
    </source>
</evidence>
<dbReference type="GO" id="GO:0071949">
    <property type="term" value="F:FAD binding"/>
    <property type="evidence" value="ECO:0007669"/>
    <property type="project" value="InterPro"/>
</dbReference>
<proteinExistence type="predicted"/>
<accession>A0AAJ0GCB2</accession>
<evidence type="ECO:0000256" key="3">
    <source>
        <dbReference type="ARBA" id="ARBA00023002"/>
    </source>
</evidence>
<dbReference type="PRINTS" id="PR00420">
    <property type="entry name" value="RNGMNOXGNASE"/>
</dbReference>
<organism evidence="5 6">
    <name type="scientific">Extremus antarcticus</name>
    <dbReference type="NCBI Taxonomy" id="702011"/>
    <lineage>
        <taxon>Eukaryota</taxon>
        <taxon>Fungi</taxon>
        <taxon>Dikarya</taxon>
        <taxon>Ascomycota</taxon>
        <taxon>Pezizomycotina</taxon>
        <taxon>Dothideomycetes</taxon>
        <taxon>Dothideomycetidae</taxon>
        <taxon>Mycosphaerellales</taxon>
        <taxon>Extremaceae</taxon>
        <taxon>Extremus</taxon>
    </lineage>
</organism>
<keyword evidence="1" id="KW-0285">Flavoprotein</keyword>
<dbReference type="Gene3D" id="3.40.30.120">
    <property type="match status" value="1"/>
</dbReference>
<dbReference type="PANTHER" id="PTHR43004:SF8">
    <property type="entry name" value="FAD-BINDING DOMAIN-CONTAINING PROTEIN-RELATED"/>
    <property type="match status" value="1"/>
</dbReference>
<evidence type="ECO:0000256" key="2">
    <source>
        <dbReference type="ARBA" id="ARBA00022827"/>
    </source>
</evidence>
<dbReference type="Gene3D" id="3.30.9.10">
    <property type="entry name" value="D-Amino Acid Oxidase, subunit A, domain 2"/>
    <property type="match status" value="1"/>
</dbReference>
<name>A0AAJ0GCB2_9PEZI</name>
<sequence>MVPSDTTVAVVGGGPVGLICSILLSLQGIDHVIFERQPDTSIHPKAVGHNQRTTEIFRKLGIEDEVLRQAAPSNMSGRTAWYTSLGPDGHEICSRDAWGGGKYEEVFEKASPARYVLLPQIRLEPILKKRALALDPKGIFFGHEVDGLDESSDHVLVRYHQRGKEEVSSPGTLKASYALGADGGRILTKQLTIAMNGPSNIVDMVSAHDADNLIWKLGLALKHPHLNFDPLLDSYDAERRPVGERVARTSLQGMQSHAGSLDKAIGLSPDKDQETNVKAMKQFFDPLNNKEGAAERQEVDRALDGLDIEFYAHAAEVGFFYDLEYTGDYGNGGPVHDPQLNDMSEMNLNVYYPTTRPGSQLPHAWLYDEHSFDQKISTRHLVQLDKLVLLGSSRRWPELEHAFVDTLTIGDGGEYKPCDQAWEDICGGVAESGAIVVRPDGIIAFRFSNDDILNHSGRDIELRAIVNKILRLHGFPLSKSGAVTTMAVPTTMAELPALA</sequence>
<protein>
    <recommendedName>
        <fullName evidence="4">FAD-binding domain-containing protein</fullName>
    </recommendedName>
</protein>
<dbReference type="PANTHER" id="PTHR43004">
    <property type="entry name" value="TRK SYSTEM POTASSIUM UPTAKE PROTEIN"/>
    <property type="match status" value="1"/>
</dbReference>
<keyword evidence="2" id="KW-0274">FAD</keyword>
<dbReference type="SUPFAM" id="SSF51905">
    <property type="entry name" value="FAD/NAD(P)-binding domain"/>
    <property type="match status" value="1"/>
</dbReference>
<dbReference type="GO" id="GO:0016709">
    <property type="term" value="F:oxidoreductase activity, acting on paired donors, with incorporation or reduction of molecular oxygen, NAD(P)H as one donor, and incorporation of one atom of oxygen"/>
    <property type="evidence" value="ECO:0007669"/>
    <property type="project" value="UniProtKB-ARBA"/>
</dbReference>
<reference evidence="5" key="1">
    <citation type="submission" date="2023-04" db="EMBL/GenBank/DDBJ databases">
        <title>Black Yeasts Isolated from many extreme environments.</title>
        <authorList>
            <person name="Coleine C."/>
            <person name="Stajich J.E."/>
            <person name="Selbmann L."/>
        </authorList>
    </citation>
    <scope>NUCLEOTIDE SEQUENCE</scope>
    <source>
        <strain evidence="5">CCFEE 5312</strain>
    </source>
</reference>
<dbReference type="Pfam" id="PF21274">
    <property type="entry name" value="Rng_hyd_C"/>
    <property type="match status" value="1"/>
</dbReference>
<dbReference type="InterPro" id="IPR050641">
    <property type="entry name" value="RIFMO-like"/>
</dbReference>
<comment type="caution">
    <text evidence="5">The sequence shown here is derived from an EMBL/GenBank/DDBJ whole genome shotgun (WGS) entry which is preliminary data.</text>
</comment>